<evidence type="ECO:0000313" key="3">
    <source>
        <dbReference type="EMBL" id="KAA6178147.1"/>
    </source>
</evidence>
<dbReference type="InterPro" id="IPR006935">
    <property type="entry name" value="Helicase/UvrB_N"/>
</dbReference>
<comment type="caution">
    <text evidence="3">The sequence shown here is derived from an EMBL/GenBank/DDBJ whole genome shotgun (WGS) entry which is preliminary data.</text>
</comment>
<keyword evidence="3" id="KW-0378">Hydrolase</keyword>
<dbReference type="Pfam" id="PF04851">
    <property type="entry name" value="ResIII"/>
    <property type="match status" value="1"/>
</dbReference>
<proteinExistence type="predicted"/>
<name>A0A5M8EZX7_PSEVE</name>
<feature type="region of interest" description="Disordered" evidence="1">
    <location>
        <begin position="489"/>
        <end position="521"/>
    </location>
</feature>
<evidence type="ECO:0000256" key="1">
    <source>
        <dbReference type="SAM" id="MobiDB-lite"/>
    </source>
</evidence>
<feature type="compositionally biased region" description="Low complexity" evidence="1">
    <location>
        <begin position="506"/>
        <end position="516"/>
    </location>
</feature>
<dbReference type="GO" id="GO:0003677">
    <property type="term" value="F:DNA binding"/>
    <property type="evidence" value="ECO:0007669"/>
    <property type="project" value="InterPro"/>
</dbReference>
<dbReference type="InterPro" id="IPR027417">
    <property type="entry name" value="P-loop_NTPase"/>
</dbReference>
<dbReference type="EMBL" id="VWXT01000245">
    <property type="protein sequence ID" value="KAA6178147.1"/>
    <property type="molecule type" value="Genomic_DNA"/>
</dbReference>
<dbReference type="Gene3D" id="3.40.50.300">
    <property type="entry name" value="P-loop containing nucleotide triphosphate hydrolases"/>
    <property type="match status" value="2"/>
</dbReference>
<dbReference type="PANTHER" id="PTHR47396:SF1">
    <property type="entry name" value="ATP-DEPENDENT HELICASE IRC3-RELATED"/>
    <property type="match status" value="1"/>
</dbReference>
<dbReference type="GO" id="GO:0004519">
    <property type="term" value="F:endonuclease activity"/>
    <property type="evidence" value="ECO:0007669"/>
    <property type="project" value="UniProtKB-KW"/>
</dbReference>
<dbReference type="RefSeq" id="WP_034100773.1">
    <property type="nucleotide sequence ID" value="NZ_VWXT01000245.1"/>
</dbReference>
<dbReference type="GO" id="GO:0005524">
    <property type="term" value="F:ATP binding"/>
    <property type="evidence" value="ECO:0007669"/>
    <property type="project" value="InterPro"/>
</dbReference>
<feature type="domain" description="Helicase/UvrB N-terminal" evidence="2">
    <location>
        <begin position="14"/>
        <end position="236"/>
    </location>
</feature>
<evidence type="ECO:0000313" key="4">
    <source>
        <dbReference type="Proteomes" id="UP000323909"/>
    </source>
</evidence>
<dbReference type="GO" id="GO:0005829">
    <property type="term" value="C:cytosol"/>
    <property type="evidence" value="ECO:0007669"/>
    <property type="project" value="TreeGrafter"/>
</dbReference>
<dbReference type="InterPro" id="IPR050742">
    <property type="entry name" value="Helicase_Restrict-Modif_Enz"/>
</dbReference>
<evidence type="ECO:0000259" key="2">
    <source>
        <dbReference type="Pfam" id="PF04851"/>
    </source>
</evidence>
<dbReference type="PANTHER" id="PTHR47396">
    <property type="entry name" value="TYPE I RESTRICTION ENZYME ECOKI R PROTEIN"/>
    <property type="match status" value="1"/>
</dbReference>
<keyword evidence="3" id="KW-0540">Nuclease</keyword>
<dbReference type="GO" id="GO:0016787">
    <property type="term" value="F:hydrolase activity"/>
    <property type="evidence" value="ECO:0007669"/>
    <property type="project" value="InterPro"/>
</dbReference>
<protein>
    <submittedName>
        <fullName evidence="3">Type III restriction endonuclease subunit R</fullName>
    </submittedName>
</protein>
<accession>A0A5M8EZX7</accession>
<organism evidence="3 4">
    <name type="scientific">Pseudomonas veronii</name>
    <dbReference type="NCBI Taxonomy" id="76761"/>
    <lineage>
        <taxon>Bacteria</taxon>
        <taxon>Pseudomonadati</taxon>
        <taxon>Pseudomonadota</taxon>
        <taxon>Gammaproteobacteria</taxon>
        <taxon>Pseudomonadales</taxon>
        <taxon>Pseudomonadaceae</taxon>
        <taxon>Pseudomonas</taxon>
    </lineage>
</organism>
<gene>
    <name evidence="3" type="ORF">F3K53_15615</name>
</gene>
<dbReference type="Proteomes" id="UP000323909">
    <property type="component" value="Unassembled WGS sequence"/>
</dbReference>
<keyword evidence="3" id="KW-0255">Endonuclease</keyword>
<dbReference type="SUPFAM" id="SSF52540">
    <property type="entry name" value="P-loop containing nucleoside triphosphate hydrolases"/>
    <property type="match status" value="2"/>
</dbReference>
<dbReference type="AlphaFoldDB" id="A0A5M8EZX7"/>
<reference evidence="3 4" key="1">
    <citation type="submission" date="2019-09" db="EMBL/GenBank/DDBJ databases">
        <title>Genomic sequencing of 4 copper resistant soil isolates.</title>
        <authorList>
            <person name="Havryliuk O."/>
        </authorList>
    </citation>
    <scope>NUCLEOTIDE SEQUENCE [LARGE SCALE GENOMIC DNA]</scope>
    <source>
        <strain evidence="3 4">UKR4</strain>
    </source>
</reference>
<sequence>MSSSRIQHHVSGRLSLRPPQAESLAKLVRALEAAPEMRQHPQDLPSILATLMAQFPTLEDFEKRDFPSLCFSLATGVGKTRLMGAFITYLHLEHQINNFFVLAPNLTIYNKLISDFTPNTPKYVFKGIGEFSINVPRVITGDNYDQQNILGGELFGEVRINIFNISKINSEVRGGKEPRIKRMREVLGDSYFNHLASLDDLVLLMDESHRYRAQAGMRAINELKPLFGLEVTATPFTESSKGPVPFKNVVMDYPLARAIEDGFVKEPAVVTQRDFNAKQHAPEEVERVKLEDGVRLHEATKAELLTYARENDAKVVKPFMLVIARDTTHAGQLLALLESNAFFEGRYRGKAIQVDSSKSGKDEEEMITRLLAVESVDEPTEIVIHVNMLKEGWDVTNLYTIVPLRAANARTLIEQSIGRGLRLPYGKRTGVEAVDRLNIVAHDKFQEIIDEANRGDSPIRLKQVILDAPKADDNKTSVQVQSGAHAMLGLSEGTGQPAAEQESESGEASSTGANAETLKPSPIFTTDAERQAARVVMEVIGQYETRCDLVPSSKDLLKKEVQEQIKAEVAERLKPQQGSLLEGQDATAPELNLDEVVAKTAEVVVQKTIDIPRITVVPTGEVTSGYHPFTLGDLPNYQPGQRELLVQELRTSKQSTLSRESGIREKRLEDYIVKKLIDFDDVDYFTQAELLYNLAEQAVAHYQKQNYAESELHEILDTHGADLARLIHAEMHKHFWEEASGYEVKVSRGFTELKPCNYTVAANQPVHRVRETVTETSRIKQMLFGGFTRCLYPLQKFDSDTERRFAVILEREALKWLKPAKGQFQIFYKLGAEQPEYVPDFVVETDSCIFLAETKAASDLETQEVQAKAAAAAQWAKHASDYAKSVGGKPWKYLLIPHSEVTEAKRLMDYLRFEVKAAVSVVS</sequence>